<evidence type="ECO:0000259" key="1">
    <source>
        <dbReference type="Pfam" id="PF24524"/>
    </source>
</evidence>
<proteinExistence type="predicted"/>
<dbReference type="Pfam" id="PF24524">
    <property type="entry name" value="DUF7596"/>
    <property type="match status" value="1"/>
</dbReference>
<feature type="non-terminal residue" evidence="2">
    <location>
        <position position="336"/>
    </location>
</feature>
<name>A0AA36DBF1_9BILA</name>
<feature type="domain" description="DUF7596" evidence="1">
    <location>
        <begin position="27"/>
        <end position="171"/>
    </location>
</feature>
<dbReference type="AlphaFoldDB" id="A0AA36DBF1"/>
<dbReference type="InterPro" id="IPR056017">
    <property type="entry name" value="DUF7596"/>
</dbReference>
<reference evidence="2" key="1">
    <citation type="submission" date="2023-06" db="EMBL/GenBank/DDBJ databases">
        <authorList>
            <person name="Delattre M."/>
        </authorList>
    </citation>
    <scope>NUCLEOTIDE SEQUENCE</scope>
    <source>
        <strain evidence="2">AF72</strain>
    </source>
</reference>
<keyword evidence="3" id="KW-1185">Reference proteome</keyword>
<sequence>MLSSVPLARLIEATPANKALCGAFLPTNNNPSFSSFQDVYTVSIVDTDGTSPIAFGAINMYSQKQAYCMVGEVSDKYHNSTIWLEDKTVEKSHVVLKISKSETGKPDHSGLGMFRAVFGDHEERPIEEYLMQWMVNKTVGNDCLDLNKNVTLDVVGKRNLNGWRDNAGFVVTDNQHFVEMTCKKSDLVSLDTTSFAKIVPLTAENKEILIEYDATCTMLDRSDYIDALLKTSDIRGALAIDEHNTPYGYVLTLGSRILSCYAEKEEISRQLLSFAASQITAPEVSLYTCEEAFGFMDELVKNALKVTPVTRLHTRTLIKQVKWNKVFCHNIGLHLF</sequence>
<evidence type="ECO:0000313" key="2">
    <source>
        <dbReference type="EMBL" id="CAJ0584206.1"/>
    </source>
</evidence>
<protein>
    <recommendedName>
        <fullName evidence="1">DUF7596 domain-containing protein</fullName>
    </recommendedName>
</protein>
<dbReference type="Proteomes" id="UP001177023">
    <property type="component" value="Unassembled WGS sequence"/>
</dbReference>
<evidence type="ECO:0000313" key="3">
    <source>
        <dbReference type="Proteomes" id="UP001177023"/>
    </source>
</evidence>
<comment type="caution">
    <text evidence="2">The sequence shown here is derived from an EMBL/GenBank/DDBJ whole genome shotgun (WGS) entry which is preliminary data.</text>
</comment>
<dbReference type="EMBL" id="CATQJA010002688">
    <property type="protein sequence ID" value="CAJ0584206.1"/>
    <property type="molecule type" value="Genomic_DNA"/>
</dbReference>
<dbReference type="Gene3D" id="3.40.630.90">
    <property type="match status" value="1"/>
</dbReference>
<gene>
    <name evidence="2" type="ORF">MSPICULIGERA_LOCUS22267</name>
</gene>
<accession>A0AA36DBF1</accession>
<organism evidence="2 3">
    <name type="scientific">Mesorhabditis spiculigera</name>
    <dbReference type="NCBI Taxonomy" id="96644"/>
    <lineage>
        <taxon>Eukaryota</taxon>
        <taxon>Metazoa</taxon>
        <taxon>Ecdysozoa</taxon>
        <taxon>Nematoda</taxon>
        <taxon>Chromadorea</taxon>
        <taxon>Rhabditida</taxon>
        <taxon>Rhabditina</taxon>
        <taxon>Rhabditomorpha</taxon>
        <taxon>Rhabditoidea</taxon>
        <taxon>Rhabditidae</taxon>
        <taxon>Mesorhabditinae</taxon>
        <taxon>Mesorhabditis</taxon>
    </lineage>
</organism>